<evidence type="ECO:0000256" key="1">
    <source>
        <dbReference type="ARBA" id="ARBA00009431"/>
    </source>
</evidence>
<dbReference type="Gene3D" id="3.40.50.1820">
    <property type="entry name" value="alpha/beta hydrolase"/>
    <property type="match status" value="1"/>
</dbReference>
<dbReference type="PANTHER" id="PTHR11802:SF131">
    <property type="entry name" value="CARBOXYPEPTIDASE"/>
    <property type="match status" value="1"/>
</dbReference>
<keyword evidence="2 6" id="KW-0121">Carboxypeptidase</keyword>
<feature type="region of interest" description="Disordered" evidence="7">
    <location>
        <begin position="333"/>
        <end position="361"/>
    </location>
</feature>
<keyword evidence="6" id="KW-0732">Signal</keyword>
<reference evidence="8" key="1">
    <citation type="submission" date="2021-07" db="EMBL/GenBank/DDBJ databases">
        <authorList>
            <person name="Branca A.L. A."/>
        </authorList>
    </citation>
    <scope>NUCLEOTIDE SEQUENCE</scope>
</reference>
<dbReference type="InterPro" id="IPR029058">
    <property type="entry name" value="AB_hydrolase_fold"/>
</dbReference>
<dbReference type="Pfam" id="PF00450">
    <property type="entry name" value="Peptidase_S10"/>
    <property type="match status" value="1"/>
</dbReference>
<dbReference type="GO" id="GO:0072330">
    <property type="term" value="P:monocarboxylic acid biosynthetic process"/>
    <property type="evidence" value="ECO:0007669"/>
    <property type="project" value="UniProtKB-ARBA"/>
</dbReference>
<gene>
    <name evidence="8" type="ORF">PSALAMII_LOCUS9379</name>
</gene>
<evidence type="ECO:0000256" key="6">
    <source>
        <dbReference type="RuleBase" id="RU361156"/>
    </source>
</evidence>
<dbReference type="AlphaFoldDB" id="A0A9W4JUS9"/>
<proteinExistence type="inferred from homology"/>
<feature type="signal peptide" evidence="6">
    <location>
        <begin position="1"/>
        <end position="19"/>
    </location>
</feature>
<dbReference type="GO" id="GO:0000324">
    <property type="term" value="C:fungal-type vacuole"/>
    <property type="evidence" value="ECO:0007669"/>
    <property type="project" value="TreeGrafter"/>
</dbReference>
<protein>
    <recommendedName>
        <fullName evidence="6">Carboxypeptidase</fullName>
        <ecNumber evidence="6">3.4.16.-</ecNumber>
    </recommendedName>
</protein>
<keyword evidence="4 6" id="KW-0378">Hydrolase</keyword>
<accession>A0A9W4JUS9</accession>
<dbReference type="PANTHER" id="PTHR11802">
    <property type="entry name" value="SERINE PROTEASE FAMILY S10 SERINE CARBOXYPEPTIDASE"/>
    <property type="match status" value="1"/>
</dbReference>
<evidence type="ECO:0000313" key="9">
    <source>
        <dbReference type="Proteomes" id="UP001152646"/>
    </source>
</evidence>
<evidence type="ECO:0000313" key="8">
    <source>
        <dbReference type="EMBL" id="CAG8412998.1"/>
    </source>
</evidence>
<dbReference type="GO" id="GO:0004185">
    <property type="term" value="F:serine-type carboxypeptidase activity"/>
    <property type="evidence" value="ECO:0007669"/>
    <property type="project" value="UniProtKB-UniRule"/>
</dbReference>
<evidence type="ECO:0000256" key="4">
    <source>
        <dbReference type="ARBA" id="ARBA00022801"/>
    </source>
</evidence>
<dbReference type="PROSITE" id="PS00131">
    <property type="entry name" value="CARBOXYPEPT_SER_SER"/>
    <property type="match status" value="1"/>
</dbReference>
<comment type="caution">
    <text evidence="8">The sequence shown here is derived from an EMBL/GenBank/DDBJ whole genome shotgun (WGS) entry which is preliminary data.</text>
</comment>
<dbReference type="EMBL" id="CAJVPA010000222">
    <property type="protein sequence ID" value="CAG8412998.1"/>
    <property type="molecule type" value="Genomic_DNA"/>
</dbReference>
<feature type="compositionally biased region" description="Polar residues" evidence="7">
    <location>
        <begin position="555"/>
        <end position="570"/>
    </location>
</feature>
<dbReference type="InterPro" id="IPR001563">
    <property type="entry name" value="Peptidase_S10"/>
</dbReference>
<dbReference type="Proteomes" id="UP001152646">
    <property type="component" value="Unassembled WGS sequence"/>
</dbReference>
<dbReference type="GO" id="GO:0017000">
    <property type="term" value="P:antibiotic biosynthetic process"/>
    <property type="evidence" value="ECO:0007669"/>
    <property type="project" value="UniProtKB-ARBA"/>
</dbReference>
<comment type="similarity">
    <text evidence="1 6">Belongs to the peptidase S10 family.</text>
</comment>
<dbReference type="OrthoDB" id="443318at2759"/>
<dbReference type="GO" id="GO:0006508">
    <property type="term" value="P:proteolysis"/>
    <property type="evidence" value="ECO:0007669"/>
    <property type="project" value="UniProtKB-KW"/>
</dbReference>
<feature type="compositionally biased region" description="Basic and acidic residues" evidence="7">
    <location>
        <begin position="350"/>
        <end position="360"/>
    </location>
</feature>
<evidence type="ECO:0000256" key="3">
    <source>
        <dbReference type="ARBA" id="ARBA00022670"/>
    </source>
</evidence>
<keyword evidence="3 6" id="KW-0645">Protease</keyword>
<evidence type="ECO:0000256" key="2">
    <source>
        <dbReference type="ARBA" id="ARBA00022645"/>
    </source>
</evidence>
<evidence type="ECO:0000256" key="7">
    <source>
        <dbReference type="SAM" id="MobiDB-lite"/>
    </source>
</evidence>
<evidence type="ECO:0000256" key="5">
    <source>
        <dbReference type="ARBA" id="ARBA00023180"/>
    </source>
</evidence>
<sequence>MRFSWISLLPAVTAVSVQSFEDLLARQLPNPATGVKTIKTANNVTIRYKEPGKEGVCETTPGVKSYSGYVDLSPTEHTFFWFFEARHDPENAPITLWLNGGPGSDSLIGLFEELGPCRVNKDNETYINKHSWNEVSNMLFLSQPLGVEKGAGTLNPITGSFENSDYAGVDGRYPIINATAIDTTELAAKATWEVLQGFLGGLPKLDSKIKSKSFNLWTESYGGHYGPANSSSTTSTERTRRLPMALKRVFSWTSTPWVSSMVSSMKESRLRTTPSSQSITPMVNDTVYNYMKFANEMPNGCQDQVLTCKLTNRTSLSDHALCTEATNMCRDNVGASPIHSSKSKKKDRKREREKERKKETLTNLPESPYYAFSGRGTYDIRHPRNDPTPEPYYQNYLAKDSVLNALGVDLNYTQSNNEVYFAFQQTGDFVWPNFLEDLEDILARPVRVALIYGDADYICNWFGGEAISLATKYKHSKQFRKAGYAPFLVDGVEYGETREYGNFSFTRVYEAGHEVPYYQPEASLQLFNRTLFGWELPQGQKKLKADFGSEGPSEATHTQSSVPLPTATKG</sequence>
<dbReference type="InterPro" id="IPR018202">
    <property type="entry name" value="Ser_caboxypep_ser_AS"/>
</dbReference>
<organism evidence="8 9">
    <name type="scientific">Penicillium salamii</name>
    <dbReference type="NCBI Taxonomy" id="1612424"/>
    <lineage>
        <taxon>Eukaryota</taxon>
        <taxon>Fungi</taxon>
        <taxon>Dikarya</taxon>
        <taxon>Ascomycota</taxon>
        <taxon>Pezizomycotina</taxon>
        <taxon>Eurotiomycetes</taxon>
        <taxon>Eurotiomycetidae</taxon>
        <taxon>Eurotiales</taxon>
        <taxon>Aspergillaceae</taxon>
        <taxon>Penicillium</taxon>
    </lineage>
</organism>
<keyword evidence="5" id="KW-0325">Glycoprotein</keyword>
<name>A0A9W4JUS9_9EURO</name>
<dbReference type="EC" id="3.4.16.-" evidence="6"/>
<dbReference type="SUPFAM" id="SSF53474">
    <property type="entry name" value="alpha/beta-Hydrolases"/>
    <property type="match status" value="1"/>
</dbReference>
<dbReference type="PRINTS" id="PR00724">
    <property type="entry name" value="CRBOXYPTASEC"/>
</dbReference>
<feature type="region of interest" description="Disordered" evidence="7">
    <location>
        <begin position="545"/>
        <end position="570"/>
    </location>
</feature>
<feature type="chain" id="PRO_5041017657" description="Carboxypeptidase" evidence="6">
    <location>
        <begin position="20"/>
        <end position="570"/>
    </location>
</feature>